<organism evidence="1 2">
    <name type="scientific">Burkholderia gladioli</name>
    <name type="common">Pseudomonas marginata</name>
    <name type="synonym">Phytomonas marginata</name>
    <dbReference type="NCBI Taxonomy" id="28095"/>
    <lineage>
        <taxon>Bacteria</taxon>
        <taxon>Pseudomonadati</taxon>
        <taxon>Pseudomonadota</taxon>
        <taxon>Betaproteobacteria</taxon>
        <taxon>Burkholderiales</taxon>
        <taxon>Burkholderiaceae</taxon>
        <taxon>Burkholderia</taxon>
    </lineage>
</organism>
<sequence>MLEKLTAVLEKATFTFLNSAVTSWTHGRELDGWSFRPPHQRSVSAKNAEGETLQVVGDEGATRDRTPGAERQMLTVWRRIGTIKIRNPDSRKSKIGKMSLRGSAHRWRKAVLTKRKAKTAMGITVAELRRNDANEAYDVKIFLGPLKSWQMSLLMESGKLVDVETKRSTPKTWRHFEDAILFALENCGAKKGFIVEIDNIVLRQEHK</sequence>
<reference evidence="1" key="1">
    <citation type="submission" date="2022-09" db="EMBL/GenBank/DDBJ databases">
        <title>Genomic of Burkholderia gladioli.</title>
        <authorList>
            <person name="Wu H."/>
        </authorList>
    </citation>
    <scope>NUCLEOTIDE SEQUENCE</scope>
    <source>
        <strain evidence="1">ZN-S4</strain>
        <plasmid evidence="1">unnamed2</plasmid>
    </source>
</reference>
<protein>
    <submittedName>
        <fullName evidence="1">Uncharacterized protein</fullName>
    </submittedName>
</protein>
<dbReference type="EMBL" id="CP104217">
    <property type="protein sequence ID" value="UWX75488.1"/>
    <property type="molecule type" value="Genomic_DNA"/>
</dbReference>
<evidence type="ECO:0000313" key="1">
    <source>
        <dbReference type="EMBL" id="UWX75488.1"/>
    </source>
</evidence>
<proteinExistence type="predicted"/>
<dbReference type="RefSeq" id="WP_164465446.1">
    <property type="nucleotide sequence ID" value="NZ_CP104217.1"/>
</dbReference>
<geneLocation type="plasmid" evidence="1 2">
    <name>unnamed2</name>
</geneLocation>
<keyword evidence="1" id="KW-0614">Plasmid</keyword>
<gene>
    <name evidence="1" type="ORF">NYZ96_35555</name>
</gene>
<dbReference type="AlphaFoldDB" id="A0AB38U6A0"/>
<accession>A0AB38U6A0</accession>
<name>A0AB38U6A0_BURGA</name>
<dbReference type="Proteomes" id="UP001059745">
    <property type="component" value="Plasmid unnamed2"/>
</dbReference>
<evidence type="ECO:0000313" key="2">
    <source>
        <dbReference type="Proteomes" id="UP001059745"/>
    </source>
</evidence>